<dbReference type="GO" id="GO:0005975">
    <property type="term" value="P:carbohydrate metabolic process"/>
    <property type="evidence" value="ECO:0007669"/>
    <property type="project" value="InterPro"/>
</dbReference>
<dbReference type="AlphaFoldDB" id="A0A2S5Y7K2"/>
<dbReference type="Gene3D" id="2.70.98.10">
    <property type="match status" value="1"/>
</dbReference>
<proteinExistence type="predicted"/>
<dbReference type="InterPro" id="IPR037481">
    <property type="entry name" value="LacX"/>
</dbReference>
<dbReference type="OrthoDB" id="9795355at2"/>
<gene>
    <name evidence="1" type="ORF">C5C51_06715</name>
</gene>
<dbReference type="InterPro" id="IPR014718">
    <property type="entry name" value="GH-type_carb-bd"/>
</dbReference>
<dbReference type="RefSeq" id="WP_043274949.1">
    <property type="nucleotide sequence ID" value="NZ_CP037977.1"/>
</dbReference>
<dbReference type="GO" id="GO:0016853">
    <property type="term" value="F:isomerase activity"/>
    <property type="evidence" value="ECO:0007669"/>
    <property type="project" value="InterPro"/>
</dbReference>
<comment type="caution">
    <text evidence="1">The sequence shown here is derived from an EMBL/GenBank/DDBJ whole genome shotgun (WGS) entry which is preliminary data.</text>
</comment>
<dbReference type="GO" id="GO:0030246">
    <property type="term" value="F:carbohydrate binding"/>
    <property type="evidence" value="ECO:0007669"/>
    <property type="project" value="InterPro"/>
</dbReference>
<sequence>MSCNDSSDPIVLSLASDQLRLTLSTAGAELSSLRDNEGREYLWQAGEQWRRHAPVLFPIIGRLPGDTLHHNGVDYRLGQHGFARDRLFELTGATADEALFRLHSDDLSRSSFPFDWTLLIAYAVTDATLRITQTLDNRGTAPLGASVGNHPAFTLPLPGATSVHRIRFAGPEPEGFCRAPENLLLPERHLAPLDNGVLTVQDTLFEDGVLIFDEPRRRTLTLEADGARSIRVDTGDFDVAGIWKPVGAPFICLEPWRSIPTPDGWDGEILDKPRQMLLEPGERRVLSYSITVQ</sequence>
<dbReference type="EMBL" id="PSWU01000007">
    <property type="protein sequence ID" value="PPI15450.1"/>
    <property type="molecule type" value="Genomic_DNA"/>
</dbReference>
<dbReference type="Pfam" id="PF01263">
    <property type="entry name" value="Aldose_epim"/>
    <property type="match status" value="1"/>
</dbReference>
<dbReference type="SUPFAM" id="SSF74650">
    <property type="entry name" value="Galactose mutarotase-like"/>
    <property type="match status" value="1"/>
</dbReference>
<accession>A0A2S5Y7K2</accession>
<dbReference type="InterPro" id="IPR011013">
    <property type="entry name" value="Gal_mutarotase_sf_dom"/>
</dbReference>
<dbReference type="CDD" id="cd09024">
    <property type="entry name" value="Aldose_epim_lacX"/>
    <property type="match status" value="1"/>
</dbReference>
<evidence type="ECO:0000313" key="2">
    <source>
        <dbReference type="Proteomes" id="UP000237966"/>
    </source>
</evidence>
<dbReference type="Proteomes" id="UP000237966">
    <property type="component" value="Unassembled WGS sequence"/>
</dbReference>
<dbReference type="InterPro" id="IPR008183">
    <property type="entry name" value="Aldose_1/G6P_1-epimerase"/>
</dbReference>
<name>A0A2S5Y7K2_9MICO</name>
<evidence type="ECO:0000313" key="1">
    <source>
        <dbReference type="EMBL" id="PPI15450.1"/>
    </source>
</evidence>
<organism evidence="1 2">
    <name type="scientific">Rathayibacter toxicus</name>
    <dbReference type="NCBI Taxonomy" id="145458"/>
    <lineage>
        <taxon>Bacteria</taxon>
        <taxon>Bacillati</taxon>
        <taxon>Actinomycetota</taxon>
        <taxon>Actinomycetes</taxon>
        <taxon>Micrococcales</taxon>
        <taxon>Microbacteriaceae</taxon>
        <taxon>Rathayibacter</taxon>
    </lineage>
</organism>
<protein>
    <submittedName>
        <fullName evidence="1">Aldose 1-epimerase family protein</fullName>
    </submittedName>
</protein>
<reference evidence="1 2" key="1">
    <citation type="submission" date="2018-02" db="EMBL/GenBank/DDBJ databases">
        <title>Bacteriophage NCPPB3778 and a type I-E CRISPR drive the evolution of the US Biological Select Agent, Rathayibacter toxicus.</title>
        <authorList>
            <person name="Davis E.W.II."/>
            <person name="Tabima J.F."/>
            <person name="Weisberg A.J."/>
            <person name="Lopes L.D."/>
            <person name="Wiseman M.S."/>
            <person name="Wiseman M.S."/>
            <person name="Pupko T."/>
            <person name="Belcher M.S."/>
            <person name="Sechler A.J."/>
            <person name="Tancos M.A."/>
            <person name="Schroeder B.K."/>
            <person name="Murray T.D."/>
            <person name="Luster D.G."/>
            <person name="Schneider W.L."/>
            <person name="Rogers E."/>
            <person name="Andreote F.D."/>
            <person name="Grunwald N.J."/>
            <person name="Putnam M.L."/>
            <person name="Chang J.H."/>
        </authorList>
    </citation>
    <scope>NUCLEOTIDE SEQUENCE [LARGE SCALE GENOMIC DNA]</scope>
    <source>
        <strain evidence="1 2">FH99</strain>
    </source>
</reference>